<dbReference type="EMBL" id="JASCZI010241992">
    <property type="protein sequence ID" value="MED6208928.1"/>
    <property type="molecule type" value="Genomic_DNA"/>
</dbReference>
<evidence type="ECO:0000256" key="1">
    <source>
        <dbReference type="ARBA" id="ARBA00004123"/>
    </source>
</evidence>
<feature type="compositionally biased region" description="Low complexity" evidence="6">
    <location>
        <begin position="36"/>
        <end position="48"/>
    </location>
</feature>
<evidence type="ECO:0000259" key="7">
    <source>
        <dbReference type="PROSITE" id="PS50888"/>
    </source>
</evidence>
<feature type="region of interest" description="Disordered" evidence="6">
    <location>
        <begin position="71"/>
        <end position="93"/>
    </location>
</feature>
<evidence type="ECO:0000256" key="4">
    <source>
        <dbReference type="ARBA" id="ARBA00023163"/>
    </source>
</evidence>
<feature type="region of interest" description="Disordered" evidence="6">
    <location>
        <begin position="36"/>
        <end position="57"/>
    </location>
</feature>
<dbReference type="Proteomes" id="UP001341840">
    <property type="component" value="Unassembled WGS sequence"/>
</dbReference>
<dbReference type="InterPro" id="IPR036638">
    <property type="entry name" value="HLH_DNA-bd_sf"/>
</dbReference>
<keyword evidence="2" id="KW-0805">Transcription regulation</keyword>
<dbReference type="InterPro" id="IPR045843">
    <property type="entry name" value="IND-like"/>
</dbReference>
<accession>A0ABU6YJV7</accession>
<sequence>MMGGGNPNLWWSMQQHPPSVNIPHHQQHHYHLLHAGSTSSTCSSSSSTDPPHPHHQSWTQLLLSGQEEKLGFSEVSQSGHGDDDYSHMMMGTVSSSASSSSSLMSSNINMLDFTYNKPPPHVAPDQNSSECNSRISRSSVGVCNSNNKNKKGSRVQQHLKVRKEKLGDRITALHQLVSPFGKTDTASVLMEAIGYIGFLHAQIQALTSPYLHNTNPQQHSLTDVQGVLETNCVFPEDPGQVLNNNEHGGLKRKGGPTSVHHEVEDSNNKDLFFFKTRGFCLLPISCIQHFGTPNAPDYCTSPFATGF</sequence>
<dbReference type="PANTHER" id="PTHR16223:SF53">
    <property type="entry name" value="TRANSCRIPTION FACTOR BHLH68-LIKE"/>
    <property type="match status" value="1"/>
</dbReference>
<dbReference type="CDD" id="cd11393">
    <property type="entry name" value="bHLH_AtbHLH_like"/>
    <property type="match status" value="1"/>
</dbReference>
<evidence type="ECO:0000313" key="8">
    <source>
        <dbReference type="EMBL" id="MED6208928.1"/>
    </source>
</evidence>
<evidence type="ECO:0000256" key="3">
    <source>
        <dbReference type="ARBA" id="ARBA00023125"/>
    </source>
</evidence>
<gene>
    <name evidence="8" type="ORF">PIB30_049769</name>
</gene>
<dbReference type="PROSITE" id="PS50888">
    <property type="entry name" value="BHLH"/>
    <property type="match status" value="1"/>
</dbReference>
<evidence type="ECO:0000256" key="5">
    <source>
        <dbReference type="ARBA" id="ARBA00023242"/>
    </source>
</evidence>
<dbReference type="SUPFAM" id="SSF47459">
    <property type="entry name" value="HLH, helix-loop-helix DNA-binding domain"/>
    <property type="match status" value="1"/>
</dbReference>
<dbReference type="InterPro" id="IPR011598">
    <property type="entry name" value="bHLH_dom"/>
</dbReference>
<evidence type="ECO:0000256" key="6">
    <source>
        <dbReference type="SAM" id="MobiDB-lite"/>
    </source>
</evidence>
<reference evidence="8 9" key="1">
    <citation type="journal article" date="2023" name="Plants (Basel)">
        <title>Bridging the Gap: Combining Genomics and Transcriptomics Approaches to Understand Stylosanthes scabra, an Orphan Legume from the Brazilian Caatinga.</title>
        <authorList>
            <person name="Ferreira-Neto J.R.C."/>
            <person name="da Silva M.D."/>
            <person name="Binneck E."/>
            <person name="de Melo N.F."/>
            <person name="da Silva R.H."/>
            <person name="de Melo A.L.T.M."/>
            <person name="Pandolfi V."/>
            <person name="Bustamante F.O."/>
            <person name="Brasileiro-Vidal A.C."/>
            <person name="Benko-Iseppon A.M."/>
        </authorList>
    </citation>
    <scope>NUCLEOTIDE SEQUENCE [LARGE SCALE GENOMIC DNA]</scope>
    <source>
        <tissue evidence="8">Leaves</tissue>
    </source>
</reference>
<keyword evidence="4" id="KW-0804">Transcription</keyword>
<feature type="domain" description="BHLH" evidence="7">
    <location>
        <begin position="150"/>
        <end position="199"/>
    </location>
</feature>
<dbReference type="PANTHER" id="PTHR16223">
    <property type="entry name" value="TRANSCRIPTION FACTOR BHLH83-RELATED"/>
    <property type="match status" value="1"/>
</dbReference>
<dbReference type="Gene3D" id="4.10.280.10">
    <property type="entry name" value="Helix-loop-helix DNA-binding domain"/>
    <property type="match status" value="1"/>
</dbReference>
<evidence type="ECO:0000256" key="2">
    <source>
        <dbReference type="ARBA" id="ARBA00023015"/>
    </source>
</evidence>
<keyword evidence="3" id="KW-0238">DNA-binding</keyword>
<comment type="subcellular location">
    <subcellularLocation>
        <location evidence="1">Nucleus</location>
    </subcellularLocation>
</comment>
<proteinExistence type="predicted"/>
<evidence type="ECO:0000313" key="9">
    <source>
        <dbReference type="Proteomes" id="UP001341840"/>
    </source>
</evidence>
<name>A0ABU6YJV7_9FABA</name>
<keyword evidence="5" id="KW-0539">Nucleus</keyword>
<protein>
    <recommendedName>
        <fullName evidence="7">BHLH domain-containing protein</fullName>
    </recommendedName>
</protein>
<keyword evidence="9" id="KW-1185">Reference proteome</keyword>
<dbReference type="InterPro" id="IPR045239">
    <property type="entry name" value="bHLH95_bHLH"/>
</dbReference>
<feature type="region of interest" description="Disordered" evidence="6">
    <location>
        <begin position="243"/>
        <end position="262"/>
    </location>
</feature>
<comment type="caution">
    <text evidence="8">The sequence shown here is derived from an EMBL/GenBank/DDBJ whole genome shotgun (WGS) entry which is preliminary data.</text>
</comment>
<organism evidence="8 9">
    <name type="scientific">Stylosanthes scabra</name>
    <dbReference type="NCBI Taxonomy" id="79078"/>
    <lineage>
        <taxon>Eukaryota</taxon>
        <taxon>Viridiplantae</taxon>
        <taxon>Streptophyta</taxon>
        <taxon>Embryophyta</taxon>
        <taxon>Tracheophyta</taxon>
        <taxon>Spermatophyta</taxon>
        <taxon>Magnoliopsida</taxon>
        <taxon>eudicotyledons</taxon>
        <taxon>Gunneridae</taxon>
        <taxon>Pentapetalae</taxon>
        <taxon>rosids</taxon>
        <taxon>fabids</taxon>
        <taxon>Fabales</taxon>
        <taxon>Fabaceae</taxon>
        <taxon>Papilionoideae</taxon>
        <taxon>50 kb inversion clade</taxon>
        <taxon>dalbergioids sensu lato</taxon>
        <taxon>Dalbergieae</taxon>
        <taxon>Pterocarpus clade</taxon>
        <taxon>Stylosanthes</taxon>
    </lineage>
</organism>